<evidence type="ECO:0000256" key="1">
    <source>
        <dbReference type="ARBA" id="ARBA00001970"/>
    </source>
</evidence>
<evidence type="ECO:0000313" key="16">
    <source>
        <dbReference type="EMBL" id="WGO93875.1"/>
    </source>
</evidence>
<keyword evidence="9 13" id="KW-1133">Transmembrane helix</keyword>
<dbReference type="EMBL" id="CP035088">
    <property type="protein sequence ID" value="QBZ87550.1"/>
    <property type="molecule type" value="Genomic_DNA"/>
</dbReference>
<evidence type="ECO:0000259" key="14">
    <source>
        <dbReference type="Pfam" id="PF01292"/>
    </source>
</evidence>
<comment type="subcellular location">
    <subcellularLocation>
        <location evidence="2">Cell membrane</location>
        <topology evidence="2">Multi-pass membrane protein</topology>
    </subcellularLocation>
</comment>
<feature type="transmembrane region" description="Helical" evidence="13">
    <location>
        <begin position="135"/>
        <end position="156"/>
    </location>
</feature>
<evidence type="ECO:0000256" key="8">
    <source>
        <dbReference type="ARBA" id="ARBA00022982"/>
    </source>
</evidence>
<protein>
    <submittedName>
        <fullName evidence="15 16">Cytochrome B</fullName>
    </submittedName>
</protein>
<evidence type="ECO:0000313" key="15">
    <source>
        <dbReference type="EMBL" id="QBZ87550.1"/>
    </source>
</evidence>
<dbReference type="KEGG" id="pvk:EPZ47_02105"/>
<keyword evidence="7" id="KW-0479">Metal-binding</keyword>
<dbReference type="GO" id="GO:0046872">
    <property type="term" value="F:metal ion binding"/>
    <property type="evidence" value="ECO:0007669"/>
    <property type="project" value="UniProtKB-KW"/>
</dbReference>
<reference evidence="15 17" key="2">
    <citation type="journal article" date="2019" name="Front. Microbiol.">
        <title>In silico and Genetic Analyses of Cyclic Lipopeptide Synthetic Gene Clusters in Pseudomonas sp. 11K1.</title>
        <authorList>
            <person name="Zhao H."/>
            <person name="Liu Y.P."/>
            <person name="Zhang L.Q."/>
        </authorList>
    </citation>
    <scope>NUCLEOTIDE SEQUENCE [LARGE SCALE GENOMIC DNA]</scope>
    <source>
        <strain evidence="15 17">11K1</strain>
    </source>
</reference>
<name>A0A4P7PAU6_9PSED</name>
<feature type="transmembrane region" description="Helical" evidence="13">
    <location>
        <begin position="91"/>
        <end position="115"/>
    </location>
</feature>
<dbReference type="AlphaFoldDB" id="A0A4P7PAU6"/>
<evidence type="ECO:0000256" key="6">
    <source>
        <dbReference type="ARBA" id="ARBA00022692"/>
    </source>
</evidence>
<evidence type="ECO:0000256" key="9">
    <source>
        <dbReference type="ARBA" id="ARBA00022989"/>
    </source>
</evidence>
<comment type="similarity">
    <text evidence="12">Belongs to the cytochrome b561 family.</text>
</comment>
<keyword evidence="6 13" id="KW-0812">Transmembrane</keyword>
<sequence length="183" mass="20362">MHSHSNYSRRRVLLHWLSAGIILWALVSGFYIAYNPVSAATEHWVGSLNVSLTTVFIPLFVWRSWLFICASKTCGTVLSLTKRLALAVHTLIYLSIGVVLVTGVLMMKSAISVFGLVRIPRPLDDPSLIQLANTVHTQSCVVLSTLIALHLCAVLWHELSGRRVVRRMSFAKRAGATLERAQR</sequence>
<feature type="domain" description="Cytochrome b561 bacterial/Ni-hydrogenase" evidence="14">
    <location>
        <begin position="7"/>
        <end position="168"/>
    </location>
</feature>
<dbReference type="InterPro" id="IPR052168">
    <property type="entry name" value="Cytochrome_b561_oxidase"/>
</dbReference>
<evidence type="ECO:0000313" key="17">
    <source>
        <dbReference type="Proteomes" id="UP000296468"/>
    </source>
</evidence>
<reference evidence="16" key="4">
    <citation type="submission" date="2023-04" db="EMBL/GenBank/DDBJ databases">
        <authorList>
            <person name="Charles T.C."/>
            <person name="Cheng J."/>
            <person name="Lynch M."/>
            <person name="Van Dyk A."/>
        </authorList>
    </citation>
    <scope>NUCLEOTIDE SEQUENCE</scope>
    <source>
        <strain evidence="16">YsS1</strain>
    </source>
</reference>
<evidence type="ECO:0000256" key="12">
    <source>
        <dbReference type="ARBA" id="ARBA00037975"/>
    </source>
</evidence>
<dbReference type="GO" id="GO:0022904">
    <property type="term" value="P:respiratory electron transport chain"/>
    <property type="evidence" value="ECO:0007669"/>
    <property type="project" value="InterPro"/>
</dbReference>
<dbReference type="InterPro" id="IPR011577">
    <property type="entry name" value="Cyt_b561_bac/Ni-Hgenase"/>
</dbReference>
<keyword evidence="4" id="KW-1003">Cell membrane</keyword>
<dbReference type="Proteomes" id="UP000296468">
    <property type="component" value="Chromosome"/>
</dbReference>
<evidence type="ECO:0000256" key="13">
    <source>
        <dbReference type="SAM" id="Phobius"/>
    </source>
</evidence>
<organism evidence="15 17">
    <name type="scientific">Pseudomonas viciae</name>
    <dbReference type="NCBI Taxonomy" id="2505979"/>
    <lineage>
        <taxon>Bacteria</taxon>
        <taxon>Pseudomonadati</taxon>
        <taxon>Pseudomonadota</taxon>
        <taxon>Gammaproteobacteria</taxon>
        <taxon>Pseudomonadales</taxon>
        <taxon>Pseudomonadaceae</taxon>
        <taxon>Pseudomonas</taxon>
    </lineage>
</organism>
<keyword evidence="5" id="KW-0349">Heme</keyword>
<reference evidence="15" key="3">
    <citation type="submission" date="2019-01" db="EMBL/GenBank/DDBJ databases">
        <authorList>
            <person name="Zhang L."/>
        </authorList>
    </citation>
    <scope>NUCLEOTIDE SEQUENCE</scope>
    <source>
        <strain evidence="15">11K1</strain>
    </source>
</reference>
<dbReference type="EMBL" id="CP123771">
    <property type="protein sequence ID" value="WGO93875.1"/>
    <property type="molecule type" value="Genomic_DNA"/>
</dbReference>
<dbReference type="Proteomes" id="UP001227386">
    <property type="component" value="Chromosome"/>
</dbReference>
<dbReference type="GO" id="GO:0005886">
    <property type="term" value="C:plasma membrane"/>
    <property type="evidence" value="ECO:0007669"/>
    <property type="project" value="UniProtKB-SubCell"/>
</dbReference>
<keyword evidence="10" id="KW-0408">Iron</keyword>
<dbReference type="GO" id="GO:0009055">
    <property type="term" value="F:electron transfer activity"/>
    <property type="evidence" value="ECO:0007669"/>
    <property type="project" value="InterPro"/>
</dbReference>
<dbReference type="Pfam" id="PF01292">
    <property type="entry name" value="Ni_hydr_CYTB"/>
    <property type="match status" value="1"/>
</dbReference>
<dbReference type="SUPFAM" id="SSF81342">
    <property type="entry name" value="Transmembrane di-heme cytochromes"/>
    <property type="match status" value="1"/>
</dbReference>
<dbReference type="OrthoDB" id="8589936at2"/>
<comment type="cofactor">
    <cofactor evidence="1">
        <name>heme b</name>
        <dbReference type="ChEBI" id="CHEBI:60344"/>
    </cofactor>
</comment>
<dbReference type="RefSeq" id="WP_135843318.1">
    <property type="nucleotide sequence ID" value="NZ_CP035088.1"/>
</dbReference>
<feature type="transmembrane region" description="Helical" evidence="13">
    <location>
        <begin position="46"/>
        <end position="70"/>
    </location>
</feature>
<keyword evidence="3" id="KW-0813">Transport</keyword>
<dbReference type="GO" id="GO:0020037">
    <property type="term" value="F:heme binding"/>
    <property type="evidence" value="ECO:0007669"/>
    <property type="project" value="TreeGrafter"/>
</dbReference>
<evidence type="ECO:0000256" key="10">
    <source>
        <dbReference type="ARBA" id="ARBA00023004"/>
    </source>
</evidence>
<accession>A0A4P7PAU6</accession>
<keyword evidence="18" id="KW-1185">Reference proteome</keyword>
<evidence type="ECO:0000256" key="11">
    <source>
        <dbReference type="ARBA" id="ARBA00023136"/>
    </source>
</evidence>
<dbReference type="PANTHER" id="PTHR30529:SF7">
    <property type="entry name" value="CYTOCHROME B561 BACTERIAL_NI-HYDROGENASE DOMAIN-CONTAINING PROTEIN"/>
    <property type="match status" value="1"/>
</dbReference>
<gene>
    <name evidence="15" type="ORF">EPZ47_02105</name>
    <name evidence="16" type="ORF">QCD61_02010</name>
</gene>
<dbReference type="PANTHER" id="PTHR30529">
    <property type="entry name" value="CYTOCHROME B561"/>
    <property type="match status" value="1"/>
</dbReference>
<evidence type="ECO:0000256" key="7">
    <source>
        <dbReference type="ARBA" id="ARBA00022723"/>
    </source>
</evidence>
<evidence type="ECO:0000256" key="4">
    <source>
        <dbReference type="ARBA" id="ARBA00022475"/>
    </source>
</evidence>
<evidence type="ECO:0000256" key="3">
    <source>
        <dbReference type="ARBA" id="ARBA00022448"/>
    </source>
</evidence>
<evidence type="ECO:0000256" key="2">
    <source>
        <dbReference type="ARBA" id="ARBA00004651"/>
    </source>
</evidence>
<evidence type="ECO:0000313" key="18">
    <source>
        <dbReference type="Proteomes" id="UP001227386"/>
    </source>
</evidence>
<keyword evidence="8" id="KW-0249">Electron transport</keyword>
<dbReference type="InterPro" id="IPR016174">
    <property type="entry name" value="Di-haem_cyt_TM"/>
</dbReference>
<proteinExistence type="inferred from homology"/>
<evidence type="ECO:0000256" key="5">
    <source>
        <dbReference type="ARBA" id="ARBA00022617"/>
    </source>
</evidence>
<reference evidence="16 18" key="1">
    <citation type="journal article" date="2012" name="Appl. Soil Ecol.">
        <title>Isolation and characterization of new plant growth-promoting bacterial endophytes.</title>
        <authorList>
            <person name="Rashid S."/>
            <person name="Charles T.C."/>
            <person name="Glick B.R."/>
        </authorList>
    </citation>
    <scope>NUCLEOTIDE SEQUENCE [LARGE SCALE GENOMIC DNA]</scope>
    <source>
        <strain evidence="16 18">YsS1</strain>
    </source>
</reference>
<feature type="transmembrane region" description="Helical" evidence="13">
    <location>
        <begin position="12"/>
        <end position="34"/>
    </location>
</feature>
<keyword evidence="11 13" id="KW-0472">Membrane</keyword>